<dbReference type="EMBL" id="BPFB01000025">
    <property type="protein sequence ID" value="GIU47888.1"/>
    <property type="molecule type" value="Genomic_DNA"/>
</dbReference>
<sequence>MTQIVPLSSQKHLHSKLAQSTDYSRFSTQHLIPVVAREIPNLAAEFPIVFVKNSETGQFTPVAMMGIKPQINLYCQSAKWHSPVTPLGFSNAPLSIAKTSAQSDELIICIDEQSPLLSQHEGIRLFTDNGEQTDYLIARTNALMDIAALHQQTQAICQYLADKNLLSPQQLTIKGGEDVQHINISGVYVIDDKNLNAISDDDFLALKNKGLLPLIYAHRASLNQLARLIAEQNKYDSQQ</sequence>
<dbReference type="InterPro" id="IPR010836">
    <property type="entry name" value="SapC"/>
</dbReference>
<protein>
    <recommendedName>
        <fullName evidence="3">SapC family protein</fullName>
    </recommendedName>
</protein>
<gene>
    <name evidence="1" type="ORF">TUM4630_22930</name>
</gene>
<comment type="caution">
    <text evidence="1">The sequence shown here is derived from an EMBL/GenBank/DDBJ whole genome shotgun (WGS) entry which is preliminary data.</text>
</comment>
<organism evidence="1 2">
    <name type="scientific">Shewanella algidipiscicola</name>
    <dbReference type="NCBI Taxonomy" id="614070"/>
    <lineage>
        <taxon>Bacteria</taxon>
        <taxon>Pseudomonadati</taxon>
        <taxon>Pseudomonadota</taxon>
        <taxon>Gammaproteobacteria</taxon>
        <taxon>Alteromonadales</taxon>
        <taxon>Shewanellaceae</taxon>
        <taxon>Shewanella</taxon>
    </lineage>
</organism>
<evidence type="ECO:0008006" key="3">
    <source>
        <dbReference type="Google" id="ProtNLM"/>
    </source>
</evidence>
<dbReference type="Proteomes" id="UP000761574">
    <property type="component" value="Unassembled WGS sequence"/>
</dbReference>
<evidence type="ECO:0000313" key="2">
    <source>
        <dbReference type="Proteomes" id="UP000761574"/>
    </source>
</evidence>
<accession>A0ABQ4PJL3</accession>
<dbReference type="Pfam" id="PF07277">
    <property type="entry name" value="SapC"/>
    <property type="match status" value="1"/>
</dbReference>
<dbReference type="RefSeq" id="WP_119978845.1">
    <property type="nucleotide sequence ID" value="NZ_BPFB01000025.1"/>
</dbReference>
<proteinExistence type="predicted"/>
<keyword evidence="2" id="KW-1185">Reference proteome</keyword>
<evidence type="ECO:0000313" key="1">
    <source>
        <dbReference type="EMBL" id="GIU47888.1"/>
    </source>
</evidence>
<name>A0ABQ4PJL3_9GAMM</name>
<reference evidence="1 2" key="1">
    <citation type="submission" date="2021-05" db="EMBL/GenBank/DDBJ databases">
        <title>Molecular characterization for Shewanella algae harboring chromosomal blaOXA-55-like strains isolated from clinical and environment sample.</title>
        <authorList>
            <person name="Ohama Y."/>
            <person name="Aoki K."/>
            <person name="Harada S."/>
            <person name="Moriya K."/>
            <person name="Ishii Y."/>
            <person name="Tateda K."/>
        </authorList>
    </citation>
    <scope>NUCLEOTIDE SEQUENCE [LARGE SCALE GENOMIC DNA]</scope>
    <source>
        <strain evidence="1 2">LMG 23746</strain>
    </source>
</reference>